<dbReference type="EMBL" id="PEWA01000018">
    <property type="protein sequence ID" value="PIU73582.1"/>
    <property type="molecule type" value="Genomic_DNA"/>
</dbReference>
<dbReference type="Proteomes" id="UP000231407">
    <property type="component" value="Unassembled WGS sequence"/>
</dbReference>
<dbReference type="GO" id="GO:0003677">
    <property type="term" value="F:DNA binding"/>
    <property type="evidence" value="ECO:0007669"/>
    <property type="project" value="UniProtKB-KW"/>
</dbReference>
<dbReference type="SMART" id="SM00748">
    <property type="entry name" value="HEPN"/>
    <property type="match status" value="1"/>
</dbReference>
<feature type="domain" description="HEPN" evidence="1">
    <location>
        <begin position="12"/>
        <end position="120"/>
    </location>
</feature>
<proteinExistence type="predicted"/>
<dbReference type="InterPro" id="IPR007842">
    <property type="entry name" value="HEPN_dom"/>
</dbReference>
<dbReference type="Pfam" id="PF05168">
    <property type="entry name" value="HEPN"/>
    <property type="match status" value="1"/>
</dbReference>
<reference evidence="3" key="1">
    <citation type="submission" date="2017-09" db="EMBL/GenBank/DDBJ databases">
        <title>Depth-based differentiation of microbial function through sediment-hosted aquifers and enrichment of novel symbionts in the deep terrestrial subsurface.</title>
        <authorList>
            <person name="Probst A.J."/>
            <person name="Ladd B."/>
            <person name="Jarett J.K."/>
            <person name="Geller-Mcgrath D.E."/>
            <person name="Sieber C.M.K."/>
            <person name="Emerson J.B."/>
            <person name="Anantharaman K."/>
            <person name="Thomas B.C."/>
            <person name="Malmstrom R."/>
            <person name="Stieglmeier M."/>
            <person name="Klingl A."/>
            <person name="Woyke T."/>
            <person name="Ryan C.M."/>
            <person name="Banfield J.F."/>
        </authorList>
    </citation>
    <scope>NUCLEOTIDE SEQUENCE [LARGE SCALE GENOMIC DNA]</scope>
</reference>
<sequence>MITKNQKIKFWLDGSIKDRKTALDLYKLKHYDWCLFLWHLSLEKIIKANIIDNNKEIIFIHNLIKLAQNTKVGLLDEELKLLATINSFNLNTRYDDYKYSFYKKCSSIFTRKWVIICRKIYLKFKNNL</sequence>
<evidence type="ECO:0000313" key="3">
    <source>
        <dbReference type="Proteomes" id="UP000231407"/>
    </source>
</evidence>
<accession>A0A2M7ASI8</accession>
<dbReference type="AlphaFoldDB" id="A0A2M7ASI8"/>
<dbReference type="Gene3D" id="1.20.120.330">
    <property type="entry name" value="Nucleotidyltransferases domain 2"/>
    <property type="match status" value="1"/>
</dbReference>
<gene>
    <name evidence="2" type="ORF">COS78_01555</name>
</gene>
<evidence type="ECO:0000259" key="1">
    <source>
        <dbReference type="SMART" id="SM00748"/>
    </source>
</evidence>
<keyword evidence="2" id="KW-0238">DNA-binding</keyword>
<name>A0A2M7ASI8_9BACT</name>
<dbReference type="SUPFAM" id="SSF81593">
    <property type="entry name" value="Nucleotidyltransferase substrate binding subunit/domain"/>
    <property type="match status" value="1"/>
</dbReference>
<evidence type="ECO:0000313" key="2">
    <source>
        <dbReference type="EMBL" id="PIU73582.1"/>
    </source>
</evidence>
<protein>
    <submittedName>
        <fullName evidence="2">DNA-binding protein</fullName>
    </submittedName>
</protein>
<organism evidence="2 3">
    <name type="scientific">Candidatus Shapirobacteria bacterium CG06_land_8_20_14_3_00_40_12</name>
    <dbReference type="NCBI Taxonomy" id="1974881"/>
    <lineage>
        <taxon>Bacteria</taxon>
        <taxon>Candidatus Shapironibacteriota</taxon>
    </lineage>
</organism>
<comment type="caution">
    <text evidence="2">The sequence shown here is derived from an EMBL/GenBank/DDBJ whole genome shotgun (WGS) entry which is preliminary data.</text>
</comment>